<dbReference type="Gene3D" id="3.30.230.100">
    <property type="match status" value="1"/>
</dbReference>
<dbReference type="Pfam" id="PF16093">
    <property type="entry name" value="PAC4"/>
    <property type="match status" value="1"/>
</dbReference>
<dbReference type="Proteomes" id="UP000033647">
    <property type="component" value="Unassembled WGS sequence"/>
</dbReference>
<sequence>MSPRFCRTSTSSITSANKSTFKQLDSFSEMSSNTRTPAVNGIDAPSKTVELAIDLPHSPGSKVNLHLTILANSILLFLSSSTPESSQGAASMGSLVYAIPDRYNPTQPMSTALYNTPSTLDFTTRMAKLLARKLSKPCYVGSSVNLTGGAGGGSVEEEMEAFRGVVDAVVGQAQR</sequence>
<evidence type="ECO:0000313" key="1">
    <source>
        <dbReference type="EMBL" id="KJY01101.1"/>
    </source>
</evidence>
<name>A0A0F4GY26_9PEZI</name>
<dbReference type="InterPro" id="IPR032157">
    <property type="entry name" value="PAC4"/>
</dbReference>
<accession>A0A0F4GY26</accession>
<reference evidence="1 2" key="1">
    <citation type="submission" date="2015-03" db="EMBL/GenBank/DDBJ databases">
        <title>RNA-seq based gene annotation and comparative genomics of four Zymoseptoria species reveal species-specific pathogenicity related genes and transposable element activity.</title>
        <authorList>
            <person name="Grandaubert J."/>
            <person name="Bhattacharyya A."/>
            <person name="Stukenbrock E.H."/>
        </authorList>
    </citation>
    <scope>NUCLEOTIDE SEQUENCE [LARGE SCALE GENOMIC DNA]</scope>
    <source>
        <strain evidence="1 2">Zb18110</strain>
    </source>
</reference>
<gene>
    <name evidence="1" type="ORF">TI39_contig303g00006</name>
</gene>
<evidence type="ECO:0000313" key="2">
    <source>
        <dbReference type="Proteomes" id="UP000033647"/>
    </source>
</evidence>
<dbReference type="OrthoDB" id="5407417at2759"/>
<dbReference type="EMBL" id="LAFY01000295">
    <property type="protein sequence ID" value="KJY01101.1"/>
    <property type="molecule type" value="Genomic_DNA"/>
</dbReference>
<proteinExistence type="predicted"/>
<protein>
    <submittedName>
        <fullName evidence="1">Uncharacterized protein</fullName>
    </submittedName>
</protein>
<comment type="caution">
    <text evidence="1">The sequence shown here is derived from an EMBL/GenBank/DDBJ whole genome shotgun (WGS) entry which is preliminary data.</text>
</comment>
<keyword evidence="2" id="KW-1185">Reference proteome</keyword>
<dbReference type="AlphaFoldDB" id="A0A0F4GY26"/>
<dbReference type="GO" id="GO:0043248">
    <property type="term" value="P:proteasome assembly"/>
    <property type="evidence" value="ECO:0007669"/>
    <property type="project" value="InterPro"/>
</dbReference>
<organism evidence="1 2">
    <name type="scientific">Zymoseptoria brevis</name>
    <dbReference type="NCBI Taxonomy" id="1047168"/>
    <lineage>
        <taxon>Eukaryota</taxon>
        <taxon>Fungi</taxon>
        <taxon>Dikarya</taxon>
        <taxon>Ascomycota</taxon>
        <taxon>Pezizomycotina</taxon>
        <taxon>Dothideomycetes</taxon>
        <taxon>Dothideomycetidae</taxon>
        <taxon>Mycosphaerellales</taxon>
        <taxon>Mycosphaerellaceae</taxon>
        <taxon>Zymoseptoria</taxon>
    </lineage>
</organism>